<feature type="signal peptide" evidence="2">
    <location>
        <begin position="1"/>
        <end position="31"/>
    </location>
</feature>
<keyword evidence="2" id="KW-0732">Signal</keyword>
<keyword evidence="4" id="KW-1185">Reference proteome</keyword>
<accession>A0A4R1GQ61</accession>
<dbReference type="Proteomes" id="UP000294546">
    <property type="component" value="Unassembled WGS sequence"/>
</dbReference>
<dbReference type="RefSeq" id="WP_132290202.1">
    <property type="nucleotide sequence ID" value="NZ_SMFU01000007.1"/>
</dbReference>
<reference evidence="3 4" key="1">
    <citation type="submission" date="2019-03" db="EMBL/GenBank/DDBJ databases">
        <title>Genomic Encyclopedia of Archaeal and Bacterial Type Strains, Phase II (KMG-II): from individual species to whole genera.</title>
        <authorList>
            <person name="Goeker M."/>
        </authorList>
    </citation>
    <scope>NUCLEOTIDE SEQUENCE [LARGE SCALE GENOMIC DNA]</scope>
    <source>
        <strain evidence="3 4">DSM 27697</strain>
    </source>
</reference>
<evidence type="ECO:0000313" key="3">
    <source>
        <dbReference type="EMBL" id="TCK09611.1"/>
    </source>
</evidence>
<evidence type="ECO:0000256" key="2">
    <source>
        <dbReference type="SAM" id="SignalP"/>
    </source>
</evidence>
<feature type="chain" id="PRO_5020523996" evidence="2">
    <location>
        <begin position="32"/>
        <end position="404"/>
    </location>
</feature>
<evidence type="ECO:0000313" key="4">
    <source>
        <dbReference type="Proteomes" id="UP000294546"/>
    </source>
</evidence>
<feature type="region of interest" description="Disordered" evidence="1">
    <location>
        <begin position="82"/>
        <end position="112"/>
    </location>
</feature>
<proteinExistence type="predicted"/>
<name>A0A4R1GQ61_9GAMM</name>
<sequence length="404" mass="42168">MKTIAKKRLATAISACTLSLALALSASSSFAASHEEGDHGTGGGHGISGQSHGQMESGHNAGSSLKGLRQGRQDIIDLLAEEEEDSDRPSWAGQSGNEGKPGGGNSGGDRMKGDDYGDIVIVLRNDDGTLYHPNDDESVTVAILSDGSQVELIDGELPEGTILPDGVTLQEVEFGRLNVARSPTTVIEHSLTEALSKLDGLTLGEDVTLDASGRLVVDGVTIDSPLENLALYEALLTAPVSVNDDGVSVVTLTATASSDGQDTTYSFVVPQDAVLELAASALSAASDKTGELTIDEVIGITGFLGEDTLNALQTYVTDGSIDDYSASDTYSGVTVVVLDEQTNSEGDTIYVPITVDIYEVLQDDFGTVDTSSIFNNEDGGIDVFTNMANDAVQVLEYVHDNALE</sequence>
<gene>
    <name evidence="3" type="ORF">CLV83_1727</name>
</gene>
<protein>
    <submittedName>
        <fullName evidence="3">Uncharacterized protein</fullName>
    </submittedName>
</protein>
<organism evidence="3 4">
    <name type="scientific">Marinobacterium mangrovicola</name>
    <dbReference type="NCBI Taxonomy" id="1476959"/>
    <lineage>
        <taxon>Bacteria</taxon>
        <taxon>Pseudomonadati</taxon>
        <taxon>Pseudomonadota</taxon>
        <taxon>Gammaproteobacteria</taxon>
        <taxon>Oceanospirillales</taxon>
        <taxon>Oceanospirillaceae</taxon>
        <taxon>Marinobacterium</taxon>
    </lineage>
</organism>
<dbReference type="OrthoDB" id="1122998at2"/>
<dbReference type="AlphaFoldDB" id="A0A4R1GQ61"/>
<evidence type="ECO:0000256" key="1">
    <source>
        <dbReference type="SAM" id="MobiDB-lite"/>
    </source>
</evidence>
<feature type="region of interest" description="Disordered" evidence="1">
    <location>
        <begin position="33"/>
        <end position="67"/>
    </location>
</feature>
<comment type="caution">
    <text evidence="3">The sequence shown here is derived from an EMBL/GenBank/DDBJ whole genome shotgun (WGS) entry which is preliminary data.</text>
</comment>
<dbReference type="EMBL" id="SMFU01000007">
    <property type="protein sequence ID" value="TCK09611.1"/>
    <property type="molecule type" value="Genomic_DNA"/>
</dbReference>